<dbReference type="Pfam" id="PF12697">
    <property type="entry name" value="Abhydrolase_6"/>
    <property type="match status" value="1"/>
</dbReference>
<name>A0A1I1SQP5_9BACT</name>
<dbReference type="InterPro" id="IPR050228">
    <property type="entry name" value="Carboxylesterase_BioH"/>
</dbReference>
<sequence length="269" mass="27444">MARNRAVPAIVREAQRVVFDELGRSGSRVVVLAHNLLAHRGSFAAVAARLAPRARVVNVDLRGHGDSRGTTRAFSTADLAADLAAVLDTLAARDAIVVGTSLGAAAAVELTRQRPELVGALVLIAANPHAASARDRLTFGALATILRTLGPGPVLTSILAGLHAPDAAADVRGATTAHLQAMDRRDMARAVNAWVSRPALLPELAGLRLPARVVVGGADSPALAAAGRVLADALGAPLRTIAAAGHTVQAERPAEAAAIVEELLATTGP</sequence>
<dbReference type="RefSeq" id="WP_096333157.1">
    <property type="nucleotide sequence ID" value="NZ_FOMX01000002.1"/>
</dbReference>
<evidence type="ECO:0000259" key="1">
    <source>
        <dbReference type="Pfam" id="PF12697"/>
    </source>
</evidence>
<dbReference type="STRING" id="54.SAMN02745121_00056"/>
<dbReference type="PANTHER" id="PTHR43194:SF2">
    <property type="entry name" value="PEROXISOMAL MEMBRANE PROTEIN LPX1"/>
    <property type="match status" value="1"/>
</dbReference>
<gene>
    <name evidence="2" type="ORF">SAMN02745121_00056</name>
</gene>
<feature type="domain" description="AB hydrolase-1" evidence="1">
    <location>
        <begin position="38"/>
        <end position="258"/>
    </location>
</feature>
<dbReference type="InterPro" id="IPR000073">
    <property type="entry name" value="AB_hydrolase_1"/>
</dbReference>
<reference evidence="3" key="1">
    <citation type="submission" date="2016-10" db="EMBL/GenBank/DDBJ databases">
        <authorList>
            <person name="Varghese N."/>
            <person name="Submissions S."/>
        </authorList>
    </citation>
    <scope>NUCLEOTIDE SEQUENCE [LARGE SCALE GENOMIC DNA]</scope>
    <source>
        <strain evidence="3">ATCC 25963</strain>
    </source>
</reference>
<proteinExistence type="predicted"/>
<dbReference type="Proteomes" id="UP000199400">
    <property type="component" value="Unassembled WGS sequence"/>
</dbReference>
<evidence type="ECO:0000313" key="3">
    <source>
        <dbReference type="Proteomes" id="UP000199400"/>
    </source>
</evidence>
<dbReference type="SUPFAM" id="SSF53474">
    <property type="entry name" value="alpha/beta-Hydrolases"/>
    <property type="match status" value="1"/>
</dbReference>
<dbReference type="GO" id="GO:0016787">
    <property type="term" value="F:hydrolase activity"/>
    <property type="evidence" value="ECO:0007669"/>
    <property type="project" value="UniProtKB-KW"/>
</dbReference>
<evidence type="ECO:0000313" key="2">
    <source>
        <dbReference type="EMBL" id="SFD46203.1"/>
    </source>
</evidence>
<keyword evidence="3" id="KW-1185">Reference proteome</keyword>
<protein>
    <submittedName>
        <fullName evidence="2">Alpha/beta hydrolase family protein</fullName>
    </submittedName>
</protein>
<organism evidence="2 3">
    <name type="scientific">Nannocystis exedens</name>
    <dbReference type="NCBI Taxonomy" id="54"/>
    <lineage>
        <taxon>Bacteria</taxon>
        <taxon>Pseudomonadati</taxon>
        <taxon>Myxococcota</taxon>
        <taxon>Polyangia</taxon>
        <taxon>Nannocystales</taxon>
        <taxon>Nannocystaceae</taxon>
        <taxon>Nannocystis</taxon>
    </lineage>
</organism>
<dbReference type="PRINTS" id="PR00111">
    <property type="entry name" value="ABHYDROLASE"/>
</dbReference>
<accession>A0A1I1SQP5</accession>
<dbReference type="AlphaFoldDB" id="A0A1I1SQP5"/>
<dbReference type="EMBL" id="FOMX01000002">
    <property type="protein sequence ID" value="SFD46203.1"/>
    <property type="molecule type" value="Genomic_DNA"/>
</dbReference>
<dbReference type="PANTHER" id="PTHR43194">
    <property type="entry name" value="HYDROLASE ALPHA/BETA FOLD FAMILY"/>
    <property type="match status" value="1"/>
</dbReference>
<keyword evidence="2" id="KW-0378">Hydrolase</keyword>
<dbReference type="Gene3D" id="3.40.50.1820">
    <property type="entry name" value="alpha/beta hydrolase"/>
    <property type="match status" value="1"/>
</dbReference>
<dbReference type="InterPro" id="IPR029058">
    <property type="entry name" value="AB_hydrolase_fold"/>
</dbReference>